<dbReference type="Pfam" id="PF01764">
    <property type="entry name" value="Lipase_3"/>
    <property type="match status" value="1"/>
</dbReference>
<dbReference type="Proteomes" id="UP000319663">
    <property type="component" value="Unassembled WGS sequence"/>
</dbReference>
<evidence type="ECO:0000313" key="5">
    <source>
        <dbReference type="EMBL" id="TQB71661.1"/>
    </source>
</evidence>
<keyword evidence="6" id="KW-1185">Reference proteome</keyword>
<evidence type="ECO:0000256" key="1">
    <source>
        <dbReference type="ARBA" id="ARBA00022729"/>
    </source>
</evidence>
<gene>
    <name evidence="5" type="ORF">MPDQ_007376</name>
</gene>
<evidence type="ECO:0000259" key="4">
    <source>
        <dbReference type="Pfam" id="PF01764"/>
    </source>
</evidence>
<sequence length="348" mass="38574">MMVMLIKTWNTGPLMSDSCGYIALSHPPSPKRIIVAFRGTHSLANTVVDLSAYLQPYVPYTGVGNDTGKPGCSNCTVHAGFMASWQNARSIILPYLLAARKQHPDYKFVLVGHSLGGAVAALAGLEMHLRGWEPQVTTFGEPRVGNEAFVTYLDERFELSDLVLSNYEKQDNAGRSSVEQPRFRRVTHVNDPVPLLPLEELGYKMHGGEIFISKLDLPPSISDVEVCDGDQDPRCIAQSDALRLLLHELNESRSVDAGQVNIGNPDSQVVLSDERRHRSMMSSEHSNSTSLTSSGIPWPLIPSKFKLWELFLAHRDYFWRLGLCVPGGDPTKFRDMPDLNPTSVDNIS</sequence>
<feature type="domain" description="Fungal lipase-type" evidence="4">
    <location>
        <begin position="34"/>
        <end position="199"/>
    </location>
</feature>
<keyword evidence="1" id="KW-0732">Signal</keyword>
<organism evidence="5 6">
    <name type="scientific">Monascus purpureus</name>
    <name type="common">Red mold</name>
    <name type="synonym">Monascus anka</name>
    <dbReference type="NCBI Taxonomy" id="5098"/>
    <lineage>
        <taxon>Eukaryota</taxon>
        <taxon>Fungi</taxon>
        <taxon>Dikarya</taxon>
        <taxon>Ascomycota</taxon>
        <taxon>Pezizomycotina</taxon>
        <taxon>Eurotiomycetes</taxon>
        <taxon>Eurotiomycetidae</taxon>
        <taxon>Eurotiales</taxon>
        <taxon>Aspergillaceae</taxon>
        <taxon>Monascus</taxon>
    </lineage>
</organism>
<dbReference type="PANTHER" id="PTHR46640">
    <property type="entry name" value="TRIACYLGLYCEROL LIPASE, PUTATIVE (AFU_ORTHOLOGUE AFUA_6G06510)-RELATED"/>
    <property type="match status" value="1"/>
</dbReference>
<dbReference type="AlphaFoldDB" id="A0A507QU33"/>
<dbReference type="GO" id="GO:0016787">
    <property type="term" value="F:hydrolase activity"/>
    <property type="evidence" value="ECO:0007669"/>
    <property type="project" value="UniProtKB-KW"/>
</dbReference>
<dbReference type="Gene3D" id="3.40.50.1820">
    <property type="entry name" value="alpha/beta hydrolase"/>
    <property type="match status" value="1"/>
</dbReference>
<dbReference type="InterPro" id="IPR002921">
    <property type="entry name" value="Fungal_lipase-type"/>
</dbReference>
<feature type="compositionally biased region" description="Low complexity" evidence="3">
    <location>
        <begin position="280"/>
        <end position="293"/>
    </location>
</feature>
<protein>
    <recommendedName>
        <fullName evidence="4">Fungal lipase-type domain-containing protein</fullName>
    </recommendedName>
</protein>
<keyword evidence="2" id="KW-0378">Hydrolase</keyword>
<dbReference type="STRING" id="5098.A0A507QU33"/>
<dbReference type="CDD" id="cd00519">
    <property type="entry name" value="Lipase_3"/>
    <property type="match status" value="1"/>
</dbReference>
<comment type="caution">
    <text evidence="5">The sequence shown here is derived from an EMBL/GenBank/DDBJ whole genome shotgun (WGS) entry which is preliminary data.</text>
</comment>
<evidence type="ECO:0000256" key="3">
    <source>
        <dbReference type="SAM" id="MobiDB-lite"/>
    </source>
</evidence>
<dbReference type="InterPro" id="IPR029058">
    <property type="entry name" value="AB_hydrolase_fold"/>
</dbReference>
<dbReference type="InterPro" id="IPR051299">
    <property type="entry name" value="AB_hydrolase_lip/est"/>
</dbReference>
<accession>A0A507QU33</accession>
<evidence type="ECO:0000256" key="2">
    <source>
        <dbReference type="ARBA" id="ARBA00022801"/>
    </source>
</evidence>
<dbReference type="PANTHER" id="PTHR46640:SF1">
    <property type="entry name" value="FUNGAL LIPASE-LIKE DOMAIN-CONTAINING PROTEIN-RELATED"/>
    <property type="match status" value="1"/>
</dbReference>
<name>A0A507QU33_MONPU</name>
<feature type="region of interest" description="Disordered" evidence="3">
    <location>
        <begin position="274"/>
        <end position="293"/>
    </location>
</feature>
<dbReference type="SUPFAM" id="SSF53474">
    <property type="entry name" value="alpha/beta-Hydrolases"/>
    <property type="match status" value="1"/>
</dbReference>
<proteinExistence type="predicted"/>
<dbReference type="EMBL" id="VIFY01000077">
    <property type="protein sequence ID" value="TQB71661.1"/>
    <property type="molecule type" value="Genomic_DNA"/>
</dbReference>
<reference evidence="5 6" key="1">
    <citation type="submission" date="2019-06" db="EMBL/GenBank/DDBJ databases">
        <title>Wine fermentation using esterase from Monascus purpureus.</title>
        <authorList>
            <person name="Geng C."/>
            <person name="Zhang Y."/>
        </authorList>
    </citation>
    <scope>NUCLEOTIDE SEQUENCE [LARGE SCALE GENOMIC DNA]</scope>
    <source>
        <strain evidence="5">HQ1</strain>
    </source>
</reference>
<dbReference type="GO" id="GO:0006629">
    <property type="term" value="P:lipid metabolic process"/>
    <property type="evidence" value="ECO:0007669"/>
    <property type="project" value="InterPro"/>
</dbReference>
<evidence type="ECO:0000313" key="6">
    <source>
        <dbReference type="Proteomes" id="UP000319663"/>
    </source>
</evidence>